<dbReference type="Proteomes" id="UP000646946">
    <property type="component" value="Unassembled WGS sequence"/>
</dbReference>
<dbReference type="EMBL" id="DVAB01000028">
    <property type="protein sequence ID" value="HIK00570.1"/>
    <property type="molecule type" value="Genomic_DNA"/>
</dbReference>
<comment type="caution">
    <text evidence="1">The sequence shown here is derived from an EMBL/GenBank/DDBJ whole genome shotgun (WGS) entry which is preliminary data.</text>
</comment>
<organism evidence="1 2">
    <name type="scientific">Candidatus Naiadarchaeum limnaeum</name>
    <dbReference type="NCBI Taxonomy" id="2756139"/>
    <lineage>
        <taxon>Archaea</taxon>
        <taxon>Candidatus Undinarchaeota</taxon>
        <taxon>Candidatus Undinarchaeia</taxon>
        <taxon>Candidatus Naiadarchaeales</taxon>
        <taxon>Candidatus Naiadarchaeaceae</taxon>
        <taxon>Candidatus Naiadarchaeum</taxon>
    </lineage>
</organism>
<accession>A0A832V5E4</accession>
<proteinExistence type="predicted"/>
<gene>
    <name evidence="1" type="ORF">H1016_03455</name>
</gene>
<protein>
    <recommendedName>
        <fullName evidence="3">Lipoprotein</fullName>
    </recommendedName>
</protein>
<dbReference type="AlphaFoldDB" id="A0A832V5E4"/>
<evidence type="ECO:0008006" key="3">
    <source>
        <dbReference type="Google" id="ProtNLM"/>
    </source>
</evidence>
<dbReference type="PROSITE" id="PS51257">
    <property type="entry name" value="PROKAR_LIPOPROTEIN"/>
    <property type="match status" value="1"/>
</dbReference>
<keyword evidence="2" id="KW-1185">Reference proteome</keyword>
<name>A0A832V5E4_9ARCH</name>
<evidence type="ECO:0000313" key="2">
    <source>
        <dbReference type="Proteomes" id="UP000646946"/>
    </source>
</evidence>
<reference evidence="1 2" key="1">
    <citation type="journal article" name="Nat. Commun.">
        <title>Undinarchaeota illuminate DPANN phylogeny and the impact of gene transfer on archaeal evolution.</title>
        <authorList>
            <person name="Dombrowski N."/>
            <person name="Williams T.A."/>
            <person name="Sun J."/>
            <person name="Woodcroft B.J."/>
            <person name="Lee J.H."/>
            <person name="Minh B.Q."/>
            <person name="Rinke C."/>
            <person name="Spang A."/>
        </authorList>
    </citation>
    <scope>NUCLEOTIDE SEQUENCE [LARGE SCALE GENOMIC DNA]</scope>
    <source>
        <strain evidence="1">MAG_bin1129</strain>
    </source>
</reference>
<sequence length="142" mass="15285">MKKLILWISLLILVIVISGCISEKAKKTEETRTEVRAKMGNMEMVIAPTLNNTVKDIVTITATKVAAGTEIVAFAIQGRGIEDLNKTGPNLGIDSDGSDGWNYLFDSLTYPNGVYTIYTIAGVLKNDTPPLGGVTAQVIIQN</sequence>
<evidence type="ECO:0000313" key="1">
    <source>
        <dbReference type="EMBL" id="HIK00570.1"/>
    </source>
</evidence>